<dbReference type="CDD" id="cd08995">
    <property type="entry name" value="GH32_EcAec43-like"/>
    <property type="match status" value="1"/>
</dbReference>
<proteinExistence type="inferred from homology"/>
<keyword evidence="4 6" id="KW-0326">Glycosidase</keyword>
<dbReference type="EC" id="3.2.1.26" evidence="2"/>
<dbReference type="InterPro" id="IPR051214">
    <property type="entry name" value="GH32_Enzymes"/>
</dbReference>
<dbReference type="AlphaFoldDB" id="A0A1E3ASS6"/>
<gene>
    <name evidence="6" type="primary">sacA_4</name>
    <name evidence="6" type="ORF">BEH84_02368</name>
</gene>
<dbReference type="PANTHER" id="PTHR43101:SF1">
    <property type="entry name" value="BETA-FRUCTOSIDASE"/>
    <property type="match status" value="1"/>
</dbReference>
<dbReference type="EMBL" id="MCGI01000002">
    <property type="protein sequence ID" value="ODM11753.1"/>
    <property type="molecule type" value="Genomic_DNA"/>
</dbReference>
<dbReference type="Pfam" id="PF00251">
    <property type="entry name" value="Glyco_hydro_32N"/>
    <property type="match status" value="1"/>
</dbReference>
<evidence type="ECO:0000259" key="5">
    <source>
        <dbReference type="Pfam" id="PF00251"/>
    </source>
</evidence>
<protein>
    <recommendedName>
        <fullName evidence="2">beta-fructofuranosidase</fullName>
        <ecNumber evidence="2">3.2.1.26</ecNumber>
    </recommendedName>
</protein>
<dbReference type="InterPro" id="IPR023296">
    <property type="entry name" value="Glyco_hydro_beta-prop_sf"/>
</dbReference>
<dbReference type="InterPro" id="IPR001362">
    <property type="entry name" value="Glyco_hydro_32"/>
</dbReference>
<dbReference type="RefSeq" id="WP_069156962.1">
    <property type="nucleotide sequence ID" value="NZ_DBFYTC010000085.1"/>
</dbReference>
<evidence type="ECO:0000313" key="7">
    <source>
        <dbReference type="Proteomes" id="UP000095003"/>
    </source>
</evidence>
<dbReference type="PANTHER" id="PTHR43101">
    <property type="entry name" value="BETA-FRUCTOSIDASE"/>
    <property type="match status" value="1"/>
</dbReference>
<reference evidence="6 7" key="1">
    <citation type="submission" date="2016-07" db="EMBL/GenBank/DDBJ databases">
        <title>Characterization of isolates of Eisenbergiella tayi derived from blood cultures, using whole genome sequencing.</title>
        <authorList>
            <person name="Burdz T."/>
            <person name="Wiebe D."/>
            <person name="Huynh C."/>
            <person name="Bernard K."/>
        </authorList>
    </citation>
    <scope>NUCLEOTIDE SEQUENCE [LARGE SCALE GENOMIC DNA]</scope>
    <source>
        <strain evidence="6 7">NML 120489</strain>
    </source>
</reference>
<sequence>MGKKLFYSAQGARTGDVIPKYIDGKYQLFYLKGWKNPREEGVVHGWHRMESTDLVHMSEEVPIHVQGGTGDLIFHDGKWHLFACIFPDGKQFVTHYVSRDGSLDHWDYLEEDTFGPDGNIYQGPDWRDPRIVYREELQEYWMFLAARANDTHSQTGCVGLCVSKDLKHWEYREPVYYPRRFNGACECPDVFRMGDWYYLVFSGYTNLFGNYYIKCRAGESEWQIPDNHRLDARAFYAAKTAGNEKERYLFGWNPTKEENLFGFWPDEMKAQDYRTWDWGGEMVIHQLVQLPDGDLGLTLPKGKRELFRTPITNCFIPVTDGWKEQDGGFAAVKTAEQQMMLMQQLPERYRISVELKVQGAQQAGVILHVKKEMKEGYYLYVEPKRNRLVMRSWIRMSEEGGKTFPYDVELETPVRHAEDSRYHLEIIAEGNIGTAYVNEEAALSFRMYDLEDGNLGLFSFGKAIFESVTMSTERKENEE</sequence>
<feature type="domain" description="Glycosyl hydrolase family 32 N-terminal" evidence="5">
    <location>
        <begin position="20"/>
        <end position="257"/>
    </location>
</feature>
<evidence type="ECO:0000313" key="6">
    <source>
        <dbReference type="EMBL" id="ODM11753.1"/>
    </source>
</evidence>
<evidence type="ECO:0000256" key="4">
    <source>
        <dbReference type="ARBA" id="ARBA00023295"/>
    </source>
</evidence>
<accession>A0A1E3ASS6</accession>
<dbReference type="SUPFAM" id="SSF75005">
    <property type="entry name" value="Arabinanase/levansucrase/invertase"/>
    <property type="match status" value="1"/>
</dbReference>
<dbReference type="Gene3D" id="2.115.10.20">
    <property type="entry name" value="Glycosyl hydrolase domain, family 43"/>
    <property type="match status" value="1"/>
</dbReference>
<comment type="caution">
    <text evidence="6">The sequence shown here is derived from an EMBL/GenBank/DDBJ whole genome shotgun (WGS) entry which is preliminary data.</text>
</comment>
<dbReference type="GeneID" id="93303764"/>
<dbReference type="SMART" id="SM00640">
    <property type="entry name" value="Glyco_32"/>
    <property type="match status" value="1"/>
</dbReference>
<evidence type="ECO:0000256" key="1">
    <source>
        <dbReference type="ARBA" id="ARBA00009902"/>
    </source>
</evidence>
<dbReference type="InterPro" id="IPR013148">
    <property type="entry name" value="Glyco_hydro_32_N"/>
</dbReference>
<dbReference type="GO" id="GO:0005975">
    <property type="term" value="P:carbohydrate metabolic process"/>
    <property type="evidence" value="ECO:0007669"/>
    <property type="project" value="InterPro"/>
</dbReference>
<keyword evidence="3 6" id="KW-0378">Hydrolase</keyword>
<dbReference type="Gene3D" id="2.60.120.560">
    <property type="entry name" value="Exo-inulinase, domain 1"/>
    <property type="match status" value="1"/>
</dbReference>
<comment type="similarity">
    <text evidence="1">Belongs to the glycosyl hydrolase 32 family.</text>
</comment>
<dbReference type="GO" id="GO:0004564">
    <property type="term" value="F:beta-fructofuranosidase activity"/>
    <property type="evidence" value="ECO:0007669"/>
    <property type="project" value="UniProtKB-EC"/>
</dbReference>
<evidence type="ECO:0000256" key="3">
    <source>
        <dbReference type="ARBA" id="ARBA00022801"/>
    </source>
</evidence>
<dbReference type="Proteomes" id="UP000095003">
    <property type="component" value="Unassembled WGS sequence"/>
</dbReference>
<evidence type="ECO:0000256" key="2">
    <source>
        <dbReference type="ARBA" id="ARBA00012758"/>
    </source>
</evidence>
<organism evidence="6 7">
    <name type="scientific">Eisenbergiella tayi</name>
    <dbReference type="NCBI Taxonomy" id="1432052"/>
    <lineage>
        <taxon>Bacteria</taxon>
        <taxon>Bacillati</taxon>
        <taxon>Bacillota</taxon>
        <taxon>Clostridia</taxon>
        <taxon>Lachnospirales</taxon>
        <taxon>Lachnospiraceae</taxon>
        <taxon>Eisenbergiella</taxon>
    </lineage>
</organism>
<name>A0A1E3ASS6_9FIRM</name>